<name>A0A5A7TSS2_CUCMM</name>
<organism evidence="1 2">
    <name type="scientific">Cucumis melo var. makuwa</name>
    <name type="common">Oriental melon</name>
    <dbReference type="NCBI Taxonomy" id="1194695"/>
    <lineage>
        <taxon>Eukaryota</taxon>
        <taxon>Viridiplantae</taxon>
        <taxon>Streptophyta</taxon>
        <taxon>Embryophyta</taxon>
        <taxon>Tracheophyta</taxon>
        <taxon>Spermatophyta</taxon>
        <taxon>Magnoliopsida</taxon>
        <taxon>eudicotyledons</taxon>
        <taxon>Gunneridae</taxon>
        <taxon>Pentapetalae</taxon>
        <taxon>rosids</taxon>
        <taxon>fabids</taxon>
        <taxon>Cucurbitales</taxon>
        <taxon>Cucurbitaceae</taxon>
        <taxon>Benincaseae</taxon>
        <taxon>Cucumis</taxon>
    </lineage>
</organism>
<dbReference type="AlphaFoldDB" id="A0A5A7TSS2"/>
<dbReference type="PANTHER" id="PTHR37984">
    <property type="entry name" value="PROTEIN CBG26694"/>
    <property type="match status" value="1"/>
</dbReference>
<sequence length="117" mass="13879">MFRLVGTKLNKSIAYYPQFDGQTEVVNKGLETYLWCFYSEKPKEWLSWLLWAKFWYNTTFQRALRVSPFKVVYGHKPPLLLSYGRGKASNSMQDEQLRERDIILAALREHLILDNSK</sequence>
<dbReference type="EMBL" id="SSTE01014821">
    <property type="protein sequence ID" value="KAA0044269.1"/>
    <property type="molecule type" value="Genomic_DNA"/>
</dbReference>
<dbReference type="STRING" id="1194695.A0A5A7TSS2"/>
<evidence type="ECO:0000313" key="1">
    <source>
        <dbReference type="EMBL" id="KAA0044269.1"/>
    </source>
</evidence>
<accession>A0A5A7TSS2</accession>
<dbReference type="GO" id="GO:0003676">
    <property type="term" value="F:nucleic acid binding"/>
    <property type="evidence" value="ECO:0007669"/>
    <property type="project" value="InterPro"/>
</dbReference>
<dbReference type="InterPro" id="IPR036397">
    <property type="entry name" value="RNaseH_sf"/>
</dbReference>
<dbReference type="InterPro" id="IPR012337">
    <property type="entry name" value="RNaseH-like_sf"/>
</dbReference>
<dbReference type="Proteomes" id="UP000321393">
    <property type="component" value="Unassembled WGS sequence"/>
</dbReference>
<gene>
    <name evidence="1" type="ORF">E6C27_scaffold2741G00280</name>
</gene>
<dbReference type="PANTHER" id="PTHR37984:SF5">
    <property type="entry name" value="PROTEIN NYNRIN-LIKE"/>
    <property type="match status" value="1"/>
</dbReference>
<evidence type="ECO:0000313" key="2">
    <source>
        <dbReference type="Proteomes" id="UP000321393"/>
    </source>
</evidence>
<dbReference type="SUPFAM" id="SSF53098">
    <property type="entry name" value="Ribonuclease H-like"/>
    <property type="match status" value="1"/>
</dbReference>
<dbReference type="InterPro" id="IPR050951">
    <property type="entry name" value="Retrovirus_Pol_polyprotein"/>
</dbReference>
<dbReference type="Gene3D" id="3.30.420.10">
    <property type="entry name" value="Ribonuclease H-like superfamily/Ribonuclease H"/>
    <property type="match status" value="1"/>
</dbReference>
<proteinExistence type="predicted"/>
<reference evidence="1 2" key="1">
    <citation type="submission" date="2019-08" db="EMBL/GenBank/DDBJ databases">
        <title>Draft genome sequences of two oriental melons (Cucumis melo L. var makuwa).</title>
        <authorList>
            <person name="Kwon S.-Y."/>
        </authorList>
    </citation>
    <scope>NUCLEOTIDE SEQUENCE [LARGE SCALE GENOMIC DNA]</scope>
    <source>
        <strain evidence="2">cv. SW 3</strain>
        <tissue evidence="1">Leaf</tissue>
    </source>
</reference>
<dbReference type="OrthoDB" id="5554229at2759"/>
<protein>
    <submittedName>
        <fullName evidence="1">Transposon Ty3-G Gag-Pol polyprotein</fullName>
    </submittedName>
</protein>
<comment type="caution">
    <text evidence="1">The sequence shown here is derived from an EMBL/GenBank/DDBJ whole genome shotgun (WGS) entry which is preliminary data.</text>
</comment>